<dbReference type="Proteomes" id="UP000037962">
    <property type="component" value="Unassembled WGS sequence"/>
</dbReference>
<dbReference type="Pfam" id="PF00107">
    <property type="entry name" value="ADH_zinc_N"/>
    <property type="match status" value="1"/>
</dbReference>
<dbReference type="SMART" id="SM00829">
    <property type="entry name" value="PKS_ER"/>
    <property type="match status" value="1"/>
</dbReference>
<dbReference type="OrthoDB" id="4190732at2"/>
<reference evidence="5 6" key="1">
    <citation type="submission" date="2015-09" db="EMBL/GenBank/DDBJ databases">
        <title>Genome Sequences of Mycobacterium immunogenum Isolates, Recuperated from a Chloraminated Drinking Water Distribution System Simulator Subjected to Episodes of Nitrification.</title>
        <authorList>
            <person name="Gomez-Alvarez V."/>
            <person name="Revetta R.P."/>
        </authorList>
    </citation>
    <scope>NUCLEOTIDE SEQUENCE [LARGE SCALE GENOMIC DNA]</scope>
    <source>
        <strain evidence="2 5">H008</strain>
        <strain evidence="3 6">H076</strain>
    </source>
</reference>
<dbReference type="SUPFAM" id="SSF50129">
    <property type="entry name" value="GroES-like"/>
    <property type="match status" value="1"/>
</dbReference>
<organism evidence="2 5">
    <name type="scientific">Mycobacteroides immunogenum</name>
    <dbReference type="NCBI Taxonomy" id="83262"/>
    <lineage>
        <taxon>Bacteria</taxon>
        <taxon>Bacillati</taxon>
        <taxon>Actinomycetota</taxon>
        <taxon>Actinomycetes</taxon>
        <taxon>Mycobacteriales</taxon>
        <taxon>Mycobacteriaceae</taxon>
        <taxon>Mycobacteroides</taxon>
    </lineage>
</organism>
<evidence type="ECO:0000313" key="2">
    <source>
        <dbReference type="EMBL" id="KPG17956.1"/>
    </source>
</evidence>
<dbReference type="STRING" id="83262.BAB75_25970"/>
<name>A0A0N1CG94_9MYCO</name>
<dbReference type="InterPro" id="IPR011032">
    <property type="entry name" value="GroES-like_sf"/>
</dbReference>
<dbReference type="Gene3D" id="3.40.50.720">
    <property type="entry name" value="NAD(P)-binding Rossmann-like Domain"/>
    <property type="match status" value="1"/>
</dbReference>
<protein>
    <submittedName>
        <fullName evidence="2">Alcohol dehydrogenase</fullName>
    </submittedName>
</protein>
<dbReference type="InterPro" id="IPR002364">
    <property type="entry name" value="Quin_OxRdtase/zeta-crystal_CS"/>
</dbReference>
<dbReference type="GO" id="GO:0008270">
    <property type="term" value="F:zinc ion binding"/>
    <property type="evidence" value="ECO:0007669"/>
    <property type="project" value="InterPro"/>
</dbReference>
<dbReference type="PANTHER" id="PTHR43677:SF4">
    <property type="entry name" value="QUINONE OXIDOREDUCTASE-LIKE PROTEIN 2"/>
    <property type="match status" value="1"/>
</dbReference>
<keyword evidence="6" id="KW-1185">Reference proteome</keyword>
<dbReference type="InterPro" id="IPR013149">
    <property type="entry name" value="ADH-like_C"/>
</dbReference>
<accession>A0A0N1CG94</accession>
<dbReference type="SUPFAM" id="SSF51735">
    <property type="entry name" value="NAD(P)-binding Rossmann-fold domains"/>
    <property type="match status" value="1"/>
</dbReference>
<evidence type="ECO:0000313" key="7">
    <source>
        <dbReference type="Proteomes" id="UP000186919"/>
    </source>
</evidence>
<evidence type="ECO:0000313" key="4">
    <source>
        <dbReference type="EMBL" id="OAT69929.1"/>
    </source>
</evidence>
<dbReference type="GO" id="GO:0016491">
    <property type="term" value="F:oxidoreductase activity"/>
    <property type="evidence" value="ECO:0007669"/>
    <property type="project" value="InterPro"/>
</dbReference>
<dbReference type="EMBL" id="LJFS01000056">
    <property type="protein sequence ID" value="KPG25276.1"/>
    <property type="molecule type" value="Genomic_DNA"/>
</dbReference>
<evidence type="ECO:0000313" key="6">
    <source>
        <dbReference type="Proteomes" id="UP000037962"/>
    </source>
</evidence>
<dbReference type="AlphaFoldDB" id="A0A0N1CG94"/>
<dbReference type="KEGG" id="miz:BAB75_25970"/>
<evidence type="ECO:0000259" key="1">
    <source>
        <dbReference type="SMART" id="SM00829"/>
    </source>
</evidence>
<dbReference type="InterPro" id="IPR013154">
    <property type="entry name" value="ADH-like_N"/>
</dbReference>
<feature type="domain" description="Enoyl reductase (ER)" evidence="1">
    <location>
        <begin position="10"/>
        <end position="319"/>
    </location>
</feature>
<dbReference type="InterPro" id="IPR051397">
    <property type="entry name" value="Zn-ADH-like_protein"/>
</dbReference>
<dbReference type="Proteomes" id="UP000186919">
    <property type="component" value="Unassembled WGS sequence"/>
</dbReference>
<dbReference type="EMBL" id="LJFO01000001">
    <property type="protein sequence ID" value="KPG17956.1"/>
    <property type="molecule type" value="Genomic_DNA"/>
</dbReference>
<comment type="caution">
    <text evidence="2">The sequence shown here is derived from an EMBL/GenBank/DDBJ whole genome shotgun (WGS) entry which is preliminary data.</text>
</comment>
<dbReference type="InterPro" id="IPR036291">
    <property type="entry name" value="NAD(P)-bd_dom_sf"/>
</dbReference>
<proteinExistence type="predicted"/>
<dbReference type="PROSITE" id="PS01162">
    <property type="entry name" value="QOR_ZETA_CRYSTAL"/>
    <property type="match status" value="1"/>
</dbReference>
<dbReference type="RefSeq" id="WP_043076166.1">
    <property type="nucleotide sequence ID" value="NZ_CP011530.1"/>
</dbReference>
<dbReference type="Pfam" id="PF08240">
    <property type="entry name" value="ADH_N"/>
    <property type="match status" value="1"/>
</dbReference>
<dbReference type="EMBL" id="LQYE01000001">
    <property type="protein sequence ID" value="OAT69929.1"/>
    <property type="molecule type" value="Genomic_DNA"/>
</dbReference>
<dbReference type="CDD" id="cd08241">
    <property type="entry name" value="QOR1"/>
    <property type="match status" value="1"/>
</dbReference>
<dbReference type="PATRIC" id="fig|83262.10.peg.5894"/>
<dbReference type="PANTHER" id="PTHR43677">
    <property type="entry name" value="SHORT-CHAIN DEHYDROGENASE/REDUCTASE"/>
    <property type="match status" value="1"/>
</dbReference>
<gene>
    <name evidence="2" type="ORF">AN908_02075</name>
    <name evidence="3" type="ORF">AN912_27430</name>
    <name evidence="4" type="ORF">AWB85_00530</name>
</gene>
<dbReference type="Proteomes" id="UP000037843">
    <property type="component" value="Unassembled WGS sequence"/>
</dbReference>
<evidence type="ECO:0000313" key="3">
    <source>
        <dbReference type="EMBL" id="KPG25276.1"/>
    </source>
</evidence>
<sequence>MKAIQAQSLSGPEGLVYTDVETPGAGPNVVIVDVKAAGVCFPDYLMTKGEYQLKMEPPFVPGIETAGVVRSAPEGSGINPGDRVMAFNFIGGYAERVAVAPSNILPTPPQLDDAEAVALIANYHTMYFAFARRGQLRAGETVLVLGAAGGIGTAAIQIAKGMGAKVIAVVNRTAATEFVKSVGADIVLPLEEGWAKAVREATGGVGVDMVVDPIGGPAFDDAVRTLASEGRLLVVGFAAGGIPTIKVNRLLLRNASLIGVAWGEFLRTHSDYLYETQAGLEKLVAEGMRPPVSARIPLSEGRQALQDFADGKVYGKMVLVP</sequence>
<dbReference type="Gene3D" id="3.90.180.10">
    <property type="entry name" value="Medium-chain alcohol dehydrogenases, catalytic domain"/>
    <property type="match status" value="1"/>
</dbReference>
<reference evidence="4 7" key="2">
    <citation type="submission" date="2016-01" db="EMBL/GenBank/DDBJ databases">
        <title>Mycobacterium immunogenum strain CD11_6 genome sequencing and assembly.</title>
        <authorList>
            <person name="Kaur G."/>
            <person name="Nair G.R."/>
            <person name="Mayilraj S."/>
        </authorList>
    </citation>
    <scope>NUCLEOTIDE SEQUENCE [LARGE SCALE GENOMIC DNA]</scope>
    <source>
        <strain evidence="4 7">CD11-6</strain>
    </source>
</reference>
<dbReference type="GeneID" id="45767323"/>
<evidence type="ECO:0000313" key="5">
    <source>
        <dbReference type="Proteomes" id="UP000037843"/>
    </source>
</evidence>
<dbReference type="InterPro" id="IPR020843">
    <property type="entry name" value="ER"/>
</dbReference>